<evidence type="ECO:0000259" key="5">
    <source>
        <dbReference type="PROSITE" id="PS50977"/>
    </source>
</evidence>
<keyword evidence="7" id="KW-1185">Reference proteome</keyword>
<dbReference type="PROSITE" id="PS50977">
    <property type="entry name" value="HTH_TETR_2"/>
    <property type="match status" value="1"/>
</dbReference>
<dbReference type="InterPro" id="IPR001647">
    <property type="entry name" value="HTH_TetR"/>
</dbReference>
<dbReference type="SUPFAM" id="SSF48498">
    <property type="entry name" value="Tetracyclin repressor-like, C-terminal domain"/>
    <property type="match status" value="1"/>
</dbReference>
<gene>
    <name evidence="6" type="ORF">JOF53_001293</name>
</gene>
<sequence length="224" mass="23697">MSEPRSRRDRPAKAPLSRAGIVAAAMRVLRADGLAKVTMRRLAQELDTGPASLYVYFAHTAALHAAMLDEVLGTVALARGPWRQRVEEDLLGYTLALFEHPQLAQSAVTTRPSGPHYLNLVNALLGALAEGGVPAPQAAWGVDVLLQVATANAAEHSARQSAGTTRRDLDDLAAALGTASPADHPHIAAVSDHLLSGSPRDRLRWGYRALVNGIAHTPPPGDSP</sequence>
<dbReference type="Proteomes" id="UP001519363">
    <property type="component" value="Unassembled WGS sequence"/>
</dbReference>
<keyword evidence="3" id="KW-0804">Transcription</keyword>
<name>A0ABS5A786_9PSEU</name>
<evidence type="ECO:0000256" key="3">
    <source>
        <dbReference type="ARBA" id="ARBA00023163"/>
    </source>
</evidence>
<dbReference type="SUPFAM" id="SSF46689">
    <property type="entry name" value="Homeodomain-like"/>
    <property type="match status" value="1"/>
</dbReference>
<dbReference type="InterPro" id="IPR004111">
    <property type="entry name" value="Repressor_TetR_C"/>
</dbReference>
<dbReference type="Gene3D" id="1.10.357.10">
    <property type="entry name" value="Tetracycline Repressor, domain 2"/>
    <property type="match status" value="1"/>
</dbReference>
<dbReference type="InterPro" id="IPR036271">
    <property type="entry name" value="Tet_transcr_reg_TetR-rel_C_sf"/>
</dbReference>
<protein>
    <submittedName>
        <fullName evidence="6">AcrR family transcriptional regulator</fullName>
    </submittedName>
</protein>
<dbReference type="Pfam" id="PF00440">
    <property type="entry name" value="TetR_N"/>
    <property type="match status" value="1"/>
</dbReference>
<evidence type="ECO:0000256" key="2">
    <source>
        <dbReference type="ARBA" id="ARBA00023125"/>
    </source>
</evidence>
<organism evidence="6 7">
    <name type="scientific">Crossiella equi</name>
    <dbReference type="NCBI Taxonomy" id="130796"/>
    <lineage>
        <taxon>Bacteria</taxon>
        <taxon>Bacillati</taxon>
        <taxon>Actinomycetota</taxon>
        <taxon>Actinomycetes</taxon>
        <taxon>Pseudonocardiales</taxon>
        <taxon>Pseudonocardiaceae</taxon>
        <taxon>Crossiella</taxon>
    </lineage>
</organism>
<dbReference type="EMBL" id="JAGIOO010000001">
    <property type="protein sequence ID" value="MBP2472421.1"/>
    <property type="molecule type" value="Genomic_DNA"/>
</dbReference>
<dbReference type="PANTHER" id="PTHR30055:SF151">
    <property type="entry name" value="TRANSCRIPTIONAL REGULATORY PROTEIN"/>
    <property type="match status" value="1"/>
</dbReference>
<accession>A0ABS5A786</accession>
<keyword evidence="1" id="KW-0805">Transcription regulation</keyword>
<evidence type="ECO:0000313" key="6">
    <source>
        <dbReference type="EMBL" id="MBP2472421.1"/>
    </source>
</evidence>
<evidence type="ECO:0000256" key="1">
    <source>
        <dbReference type="ARBA" id="ARBA00023015"/>
    </source>
</evidence>
<dbReference type="InterPro" id="IPR009057">
    <property type="entry name" value="Homeodomain-like_sf"/>
</dbReference>
<evidence type="ECO:0000256" key="4">
    <source>
        <dbReference type="PROSITE-ProRule" id="PRU00335"/>
    </source>
</evidence>
<dbReference type="Pfam" id="PF02909">
    <property type="entry name" value="TetR_C_1"/>
    <property type="match status" value="1"/>
</dbReference>
<reference evidence="6 7" key="1">
    <citation type="submission" date="2021-03" db="EMBL/GenBank/DDBJ databases">
        <title>Sequencing the genomes of 1000 actinobacteria strains.</title>
        <authorList>
            <person name="Klenk H.-P."/>
        </authorList>
    </citation>
    <scope>NUCLEOTIDE SEQUENCE [LARGE SCALE GENOMIC DNA]</scope>
    <source>
        <strain evidence="6 7">DSM 44580</strain>
    </source>
</reference>
<evidence type="ECO:0000313" key="7">
    <source>
        <dbReference type="Proteomes" id="UP001519363"/>
    </source>
</evidence>
<dbReference type="PANTHER" id="PTHR30055">
    <property type="entry name" value="HTH-TYPE TRANSCRIPTIONAL REGULATOR RUTR"/>
    <property type="match status" value="1"/>
</dbReference>
<feature type="domain" description="HTH tetR-type" evidence="5">
    <location>
        <begin position="15"/>
        <end position="75"/>
    </location>
</feature>
<proteinExistence type="predicted"/>
<keyword evidence="2 4" id="KW-0238">DNA-binding</keyword>
<comment type="caution">
    <text evidence="6">The sequence shown here is derived from an EMBL/GenBank/DDBJ whole genome shotgun (WGS) entry which is preliminary data.</text>
</comment>
<dbReference type="RefSeq" id="WP_086781051.1">
    <property type="nucleotide sequence ID" value="NZ_JAGIOO010000001.1"/>
</dbReference>
<dbReference type="InterPro" id="IPR050109">
    <property type="entry name" value="HTH-type_TetR-like_transc_reg"/>
</dbReference>
<feature type="DNA-binding region" description="H-T-H motif" evidence="4">
    <location>
        <begin position="38"/>
        <end position="57"/>
    </location>
</feature>